<feature type="non-terminal residue" evidence="1">
    <location>
        <position position="1"/>
    </location>
</feature>
<accession>A0AAN8S2N4</accession>
<dbReference type="AlphaFoldDB" id="A0AAN8S2N4"/>
<gene>
    <name evidence="1" type="ORF">RUM43_002485</name>
</gene>
<comment type="caution">
    <text evidence="1">The sequence shown here is derived from an EMBL/GenBank/DDBJ whole genome shotgun (WGS) entry which is preliminary data.</text>
</comment>
<protein>
    <submittedName>
        <fullName evidence="1">Uncharacterized protein</fullName>
    </submittedName>
</protein>
<dbReference type="Proteomes" id="UP001372834">
    <property type="component" value="Unassembled WGS sequence"/>
</dbReference>
<organism evidence="1 2">
    <name type="scientific">Polyplax serrata</name>
    <name type="common">Common mouse louse</name>
    <dbReference type="NCBI Taxonomy" id="468196"/>
    <lineage>
        <taxon>Eukaryota</taxon>
        <taxon>Metazoa</taxon>
        <taxon>Ecdysozoa</taxon>
        <taxon>Arthropoda</taxon>
        <taxon>Hexapoda</taxon>
        <taxon>Insecta</taxon>
        <taxon>Pterygota</taxon>
        <taxon>Neoptera</taxon>
        <taxon>Paraneoptera</taxon>
        <taxon>Psocodea</taxon>
        <taxon>Troctomorpha</taxon>
        <taxon>Phthiraptera</taxon>
        <taxon>Anoplura</taxon>
        <taxon>Polyplacidae</taxon>
        <taxon>Polyplax</taxon>
    </lineage>
</organism>
<reference evidence="1 2" key="1">
    <citation type="submission" date="2023-10" db="EMBL/GenBank/DDBJ databases">
        <title>Genomes of two closely related lineages of the louse Polyplax serrata with different host specificities.</title>
        <authorList>
            <person name="Martinu J."/>
            <person name="Tarabai H."/>
            <person name="Stefka J."/>
            <person name="Hypsa V."/>
        </authorList>
    </citation>
    <scope>NUCLEOTIDE SEQUENCE [LARGE SCALE GENOMIC DNA]</scope>
    <source>
        <strain evidence="1">HR10_N</strain>
    </source>
</reference>
<proteinExistence type="predicted"/>
<evidence type="ECO:0000313" key="2">
    <source>
        <dbReference type="Proteomes" id="UP001372834"/>
    </source>
</evidence>
<evidence type="ECO:0000313" key="1">
    <source>
        <dbReference type="EMBL" id="KAK6628670.1"/>
    </source>
</evidence>
<dbReference type="EMBL" id="JAWJWE010000036">
    <property type="protein sequence ID" value="KAK6628670.1"/>
    <property type="molecule type" value="Genomic_DNA"/>
</dbReference>
<name>A0AAN8S2N4_POLSC</name>
<sequence length="63" mass="6557">GEPGRIKSNRFLRVPSPLAEAQTSKITLKTFLTGIVPGEAKMSAEEKALGALARCGNATVDAS</sequence>